<evidence type="ECO:0000313" key="1">
    <source>
        <dbReference type="EMBL" id="KEH22821.1"/>
    </source>
</evidence>
<dbReference type="EnsemblPlants" id="KEH22821">
    <property type="protein sequence ID" value="KEH22821"/>
    <property type="gene ID" value="MTR_7g059033"/>
</dbReference>
<sequence>MVFNKRTKAPMVFNFLIPPLLTCPILYAEDLLETKLHRIYIASAVSIEVLPYSKDSPFSNFPFINTMESLVILRSPSSMLKI</sequence>
<proteinExistence type="predicted"/>
<protein>
    <submittedName>
        <fullName evidence="1 2">Uncharacterized protein</fullName>
    </submittedName>
</protein>
<keyword evidence="3" id="KW-1185">Reference proteome</keyword>
<evidence type="ECO:0000313" key="2">
    <source>
        <dbReference type="EnsemblPlants" id="KEH22821"/>
    </source>
</evidence>
<organism evidence="1 3">
    <name type="scientific">Medicago truncatula</name>
    <name type="common">Barrel medic</name>
    <name type="synonym">Medicago tribuloides</name>
    <dbReference type="NCBI Taxonomy" id="3880"/>
    <lineage>
        <taxon>Eukaryota</taxon>
        <taxon>Viridiplantae</taxon>
        <taxon>Streptophyta</taxon>
        <taxon>Embryophyta</taxon>
        <taxon>Tracheophyta</taxon>
        <taxon>Spermatophyta</taxon>
        <taxon>Magnoliopsida</taxon>
        <taxon>eudicotyledons</taxon>
        <taxon>Gunneridae</taxon>
        <taxon>Pentapetalae</taxon>
        <taxon>rosids</taxon>
        <taxon>fabids</taxon>
        <taxon>Fabales</taxon>
        <taxon>Fabaceae</taxon>
        <taxon>Papilionoideae</taxon>
        <taxon>50 kb inversion clade</taxon>
        <taxon>NPAAA clade</taxon>
        <taxon>Hologalegina</taxon>
        <taxon>IRL clade</taxon>
        <taxon>Trifolieae</taxon>
        <taxon>Medicago</taxon>
    </lineage>
</organism>
<accession>A0A072U051</accession>
<dbReference type="HOGENOM" id="CLU_2561831_0_0_1"/>
<reference evidence="1 3" key="2">
    <citation type="journal article" date="2014" name="BMC Genomics">
        <title>An improved genome release (version Mt4.0) for the model legume Medicago truncatula.</title>
        <authorList>
            <person name="Tang H."/>
            <person name="Krishnakumar V."/>
            <person name="Bidwell S."/>
            <person name="Rosen B."/>
            <person name="Chan A."/>
            <person name="Zhou S."/>
            <person name="Gentzbittel L."/>
            <person name="Childs K.L."/>
            <person name="Yandell M."/>
            <person name="Gundlach H."/>
            <person name="Mayer K.F."/>
            <person name="Schwartz D.C."/>
            <person name="Town C.D."/>
        </authorList>
    </citation>
    <scope>GENOME REANNOTATION</scope>
    <source>
        <strain evidence="1">A17</strain>
        <strain evidence="2 3">cv. Jemalong A17</strain>
    </source>
</reference>
<gene>
    <name evidence="1" type="ordered locus">MTR_7g059033</name>
</gene>
<dbReference type="AlphaFoldDB" id="A0A072U051"/>
<dbReference type="Proteomes" id="UP000002051">
    <property type="component" value="Unassembled WGS sequence"/>
</dbReference>
<reference evidence="2" key="3">
    <citation type="submission" date="2015-04" db="UniProtKB">
        <authorList>
            <consortium name="EnsemblPlants"/>
        </authorList>
    </citation>
    <scope>IDENTIFICATION</scope>
    <source>
        <strain evidence="2">cv. Jemalong A17</strain>
    </source>
</reference>
<dbReference type="EMBL" id="CM001223">
    <property type="protein sequence ID" value="KEH22821.1"/>
    <property type="molecule type" value="Genomic_DNA"/>
</dbReference>
<name>A0A072U051_MEDTR</name>
<evidence type="ECO:0000313" key="3">
    <source>
        <dbReference type="Proteomes" id="UP000002051"/>
    </source>
</evidence>
<reference evidence="1 3" key="1">
    <citation type="journal article" date="2011" name="Nature">
        <title>The Medicago genome provides insight into the evolution of rhizobial symbioses.</title>
        <authorList>
            <person name="Young N.D."/>
            <person name="Debelle F."/>
            <person name="Oldroyd G.E."/>
            <person name="Geurts R."/>
            <person name="Cannon S.B."/>
            <person name="Udvardi M.K."/>
            <person name="Benedito V.A."/>
            <person name="Mayer K.F."/>
            <person name="Gouzy J."/>
            <person name="Schoof H."/>
            <person name="Van de Peer Y."/>
            <person name="Proost S."/>
            <person name="Cook D.R."/>
            <person name="Meyers B.C."/>
            <person name="Spannagl M."/>
            <person name="Cheung F."/>
            <person name="De Mita S."/>
            <person name="Krishnakumar V."/>
            <person name="Gundlach H."/>
            <person name="Zhou S."/>
            <person name="Mudge J."/>
            <person name="Bharti A.K."/>
            <person name="Murray J.D."/>
            <person name="Naoumkina M.A."/>
            <person name="Rosen B."/>
            <person name="Silverstein K.A."/>
            <person name="Tang H."/>
            <person name="Rombauts S."/>
            <person name="Zhao P.X."/>
            <person name="Zhou P."/>
            <person name="Barbe V."/>
            <person name="Bardou P."/>
            <person name="Bechner M."/>
            <person name="Bellec A."/>
            <person name="Berger A."/>
            <person name="Berges H."/>
            <person name="Bidwell S."/>
            <person name="Bisseling T."/>
            <person name="Choisne N."/>
            <person name="Couloux A."/>
            <person name="Denny R."/>
            <person name="Deshpande S."/>
            <person name="Dai X."/>
            <person name="Doyle J.J."/>
            <person name="Dudez A.M."/>
            <person name="Farmer A.D."/>
            <person name="Fouteau S."/>
            <person name="Franken C."/>
            <person name="Gibelin C."/>
            <person name="Gish J."/>
            <person name="Goldstein S."/>
            <person name="Gonzalez A.J."/>
            <person name="Green P.J."/>
            <person name="Hallab A."/>
            <person name="Hartog M."/>
            <person name="Hua A."/>
            <person name="Humphray S.J."/>
            <person name="Jeong D.H."/>
            <person name="Jing Y."/>
            <person name="Jocker A."/>
            <person name="Kenton S.M."/>
            <person name="Kim D.J."/>
            <person name="Klee K."/>
            <person name="Lai H."/>
            <person name="Lang C."/>
            <person name="Lin S."/>
            <person name="Macmil S.L."/>
            <person name="Magdelenat G."/>
            <person name="Matthews L."/>
            <person name="McCorrison J."/>
            <person name="Monaghan E.L."/>
            <person name="Mun J.H."/>
            <person name="Najar F.Z."/>
            <person name="Nicholson C."/>
            <person name="Noirot C."/>
            <person name="O'Bleness M."/>
            <person name="Paule C.R."/>
            <person name="Poulain J."/>
            <person name="Prion F."/>
            <person name="Qin B."/>
            <person name="Qu C."/>
            <person name="Retzel E.F."/>
            <person name="Riddle C."/>
            <person name="Sallet E."/>
            <person name="Samain S."/>
            <person name="Samson N."/>
            <person name="Sanders I."/>
            <person name="Saurat O."/>
            <person name="Scarpelli C."/>
            <person name="Schiex T."/>
            <person name="Segurens B."/>
            <person name="Severin A.J."/>
            <person name="Sherrier D.J."/>
            <person name="Shi R."/>
            <person name="Sims S."/>
            <person name="Singer S.R."/>
            <person name="Sinharoy S."/>
            <person name="Sterck L."/>
            <person name="Viollet A."/>
            <person name="Wang B.B."/>
            <person name="Wang K."/>
            <person name="Wang M."/>
            <person name="Wang X."/>
            <person name="Warfsmann J."/>
            <person name="Weissenbach J."/>
            <person name="White D.D."/>
            <person name="White J.D."/>
            <person name="Wiley G.B."/>
            <person name="Wincker P."/>
            <person name="Xing Y."/>
            <person name="Yang L."/>
            <person name="Yao Z."/>
            <person name="Ying F."/>
            <person name="Zhai J."/>
            <person name="Zhou L."/>
            <person name="Zuber A."/>
            <person name="Denarie J."/>
            <person name="Dixon R.A."/>
            <person name="May G.D."/>
            <person name="Schwartz D.C."/>
            <person name="Rogers J."/>
            <person name="Quetier F."/>
            <person name="Town C.D."/>
            <person name="Roe B.A."/>
        </authorList>
    </citation>
    <scope>NUCLEOTIDE SEQUENCE [LARGE SCALE GENOMIC DNA]</scope>
    <source>
        <strain evidence="1">A17</strain>
        <strain evidence="2 3">cv. Jemalong A17</strain>
    </source>
</reference>